<organism evidence="1">
    <name type="scientific">uncultured Sulfurovum sp</name>
    <dbReference type="NCBI Taxonomy" id="269237"/>
    <lineage>
        <taxon>Bacteria</taxon>
        <taxon>Pseudomonadati</taxon>
        <taxon>Campylobacterota</taxon>
        <taxon>Epsilonproteobacteria</taxon>
        <taxon>Campylobacterales</taxon>
        <taxon>Sulfurovaceae</taxon>
        <taxon>Sulfurovum</taxon>
        <taxon>environmental samples</taxon>
    </lineage>
</organism>
<dbReference type="PANTHER" id="PTHR40455">
    <property type="entry name" value="ANTITOXIN HIGA"/>
    <property type="match status" value="1"/>
</dbReference>
<dbReference type="GO" id="GO:0001046">
    <property type="term" value="F:core promoter sequence-specific DNA binding"/>
    <property type="evidence" value="ECO:0007669"/>
    <property type="project" value="TreeGrafter"/>
</dbReference>
<dbReference type="EMBL" id="CACVAS010000030">
    <property type="protein sequence ID" value="CAA6803742.1"/>
    <property type="molecule type" value="Genomic_DNA"/>
</dbReference>
<name>A0A6S6SK43_9BACT</name>
<reference evidence="1" key="1">
    <citation type="submission" date="2020-01" db="EMBL/GenBank/DDBJ databases">
        <authorList>
            <person name="Meier V. D."/>
            <person name="Meier V D."/>
        </authorList>
    </citation>
    <scope>NUCLEOTIDE SEQUENCE</scope>
    <source>
        <strain evidence="1">HLG_WM_MAG_01</strain>
    </source>
</reference>
<dbReference type="AlphaFoldDB" id="A0A6S6SK43"/>
<sequence length="130" mass="15286">MRYKVKIKVLKTETDYENAMERIEAIFDAKPNTPKGDELELLTLLIEKYEEEHYPMELPHPVEAIKFRMDQMGLKQKDIVDCFGDKSKVSDVLNLKRKLNLNYIRNLHQKLHIPLDALVGDYEIQNTLRG</sequence>
<gene>
    <name evidence="1" type="ORF">HELGO_WM2831</name>
</gene>
<dbReference type="GO" id="GO:0006355">
    <property type="term" value="P:regulation of DNA-templated transcription"/>
    <property type="evidence" value="ECO:0007669"/>
    <property type="project" value="InterPro"/>
</dbReference>
<proteinExistence type="predicted"/>
<protein>
    <submittedName>
        <fullName evidence="1">Transcriptional regulator</fullName>
    </submittedName>
</protein>
<dbReference type="PANTHER" id="PTHR40455:SF1">
    <property type="entry name" value="ANTITOXIN HIGA"/>
    <property type="match status" value="1"/>
</dbReference>
<accession>A0A6S6SK43</accession>
<dbReference type="InterPro" id="IPR039060">
    <property type="entry name" value="Antitox_HigA"/>
</dbReference>
<evidence type="ECO:0000313" key="1">
    <source>
        <dbReference type="EMBL" id="CAA6803742.1"/>
    </source>
</evidence>